<protein>
    <recommendedName>
        <fullName evidence="1">DeoxyPurine in DNA protein A domain-containing protein</fullName>
    </recommendedName>
</protein>
<comment type="caution">
    <text evidence="2">The sequence shown here is derived from an EMBL/GenBank/DDBJ whole genome shotgun (WGS) entry which is preliminary data.</text>
</comment>
<dbReference type="InterPro" id="IPR055645">
    <property type="entry name" value="DpdA"/>
</dbReference>
<sequence>MRARFLLGIPEPSWLWQPHPGLQDVALFPSRTRLSRRKTTFPKALHDFAIDSGGFTELKKFGGWRISPQEYADEIRRYRDELGPERMLWAAPQDNMCEPWVIYGKNQHLDPRHENYFHGTRELRGLGPDDPEQDLDTAVRIHVELTVENFLEFTRIAPDLNIIPVIQGWLLPHYFYCKKLYEDAGIDLMSYPVVGLGSVCRREDTQEIAEIVDALSATGLRLHGFGVKTEGLGLYGDQLVSADSQAWSYGYRKRNIKLSQCTHPAKNCSYCLEGALDWYRRIKDTPPDWRQMTFDMTPAA</sequence>
<evidence type="ECO:0000313" key="3">
    <source>
        <dbReference type="Proteomes" id="UP001054854"/>
    </source>
</evidence>
<gene>
    <name evidence="2" type="ORF">TPA0910_87130</name>
</gene>
<dbReference type="RefSeq" id="WP_236260098.1">
    <property type="nucleotide sequence ID" value="NZ_BNEK01000007.1"/>
</dbReference>
<dbReference type="EMBL" id="BNEK01000007">
    <property type="protein sequence ID" value="GHJ34280.1"/>
    <property type="molecule type" value="Genomic_DNA"/>
</dbReference>
<keyword evidence="3" id="KW-1185">Reference proteome</keyword>
<evidence type="ECO:0000259" key="1">
    <source>
        <dbReference type="Pfam" id="PF23859"/>
    </source>
</evidence>
<evidence type="ECO:0000313" key="2">
    <source>
        <dbReference type="EMBL" id="GHJ34280.1"/>
    </source>
</evidence>
<feature type="domain" description="DeoxyPurine in DNA protein A" evidence="1">
    <location>
        <begin position="140"/>
        <end position="291"/>
    </location>
</feature>
<dbReference type="Proteomes" id="UP001054854">
    <property type="component" value="Unassembled WGS sequence"/>
</dbReference>
<proteinExistence type="predicted"/>
<accession>A0ABQ3UFA1</accession>
<dbReference type="Pfam" id="PF23859">
    <property type="entry name" value="DpdA"/>
    <property type="match status" value="2"/>
</dbReference>
<organism evidence="2 3">
    <name type="scientific">Streptomyces hygroscopicus</name>
    <dbReference type="NCBI Taxonomy" id="1912"/>
    <lineage>
        <taxon>Bacteria</taxon>
        <taxon>Bacillati</taxon>
        <taxon>Actinomycetota</taxon>
        <taxon>Actinomycetes</taxon>
        <taxon>Kitasatosporales</taxon>
        <taxon>Streptomycetaceae</taxon>
        <taxon>Streptomyces</taxon>
        <taxon>Streptomyces violaceusniger group</taxon>
    </lineage>
</organism>
<name>A0ABQ3UFA1_STRHY</name>
<reference evidence="2" key="1">
    <citation type="submission" date="2024-05" db="EMBL/GenBank/DDBJ databases">
        <title>Whole genome shotgun sequence of Streptomyces hygroscopicus NBRC 113678.</title>
        <authorList>
            <person name="Komaki H."/>
            <person name="Tamura T."/>
        </authorList>
    </citation>
    <scope>NUCLEOTIDE SEQUENCE</scope>
    <source>
        <strain evidence="2">N11-34</strain>
    </source>
</reference>
<feature type="domain" description="DeoxyPurine in DNA protein A" evidence="1">
    <location>
        <begin position="1"/>
        <end position="102"/>
    </location>
</feature>